<keyword evidence="7" id="KW-1133">Transmembrane helix</keyword>
<comment type="similarity">
    <text evidence="2">Belongs to the histidine acid phosphatase family.</text>
</comment>
<gene>
    <name evidence="8" type="primary">acp2_2</name>
    <name evidence="10" type="synonym">acp2_0</name>
    <name evidence="9" type="synonym">acp2_1</name>
    <name evidence="10" type="ORF">g.4586</name>
    <name evidence="9" type="ORF">g.4587</name>
    <name evidence="8" type="ORF">g.4588</name>
</gene>
<feature type="transmembrane region" description="Helical" evidence="7">
    <location>
        <begin position="12"/>
        <end position="32"/>
    </location>
</feature>
<proteinExistence type="inferred from homology"/>
<evidence type="ECO:0000256" key="2">
    <source>
        <dbReference type="ARBA" id="ARBA00005375"/>
    </source>
</evidence>
<dbReference type="SUPFAM" id="SSF53254">
    <property type="entry name" value="Phosphoglycerate mutase-like"/>
    <property type="match status" value="1"/>
</dbReference>
<dbReference type="EMBL" id="GGYP01002268">
    <property type="protein sequence ID" value="MDE47039.1"/>
    <property type="molecule type" value="Transcribed_RNA"/>
</dbReference>
<dbReference type="EMBL" id="GGYP01006783">
    <property type="protein sequence ID" value="MDE51554.1"/>
    <property type="molecule type" value="Transcribed_RNA"/>
</dbReference>
<evidence type="ECO:0000256" key="4">
    <source>
        <dbReference type="ARBA" id="ARBA00036311"/>
    </source>
</evidence>
<protein>
    <recommendedName>
        <fullName evidence="5">2-phosphoxylose phosphatase 1</fullName>
    </recommendedName>
    <alternativeName>
        <fullName evidence="6">Acid phosphatase-like protein 2</fullName>
    </alternativeName>
</protein>
<dbReference type="InterPro" id="IPR000560">
    <property type="entry name" value="His_Pase_clade-2"/>
</dbReference>
<evidence type="ECO:0000256" key="5">
    <source>
        <dbReference type="ARBA" id="ARBA00040357"/>
    </source>
</evidence>
<comment type="catalytic activity">
    <reaction evidence="1">
        <text>a phosphate monoester + H2O = an alcohol + phosphate</text>
        <dbReference type="Rhea" id="RHEA:15017"/>
        <dbReference type="ChEBI" id="CHEBI:15377"/>
        <dbReference type="ChEBI" id="CHEBI:30879"/>
        <dbReference type="ChEBI" id="CHEBI:43474"/>
        <dbReference type="ChEBI" id="CHEBI:67140"/>
        <dbReference type="EC" id="3.1.3.2"/>
    </reaction>
</comment>
<dbReference type="PANTHER" id="PTHR11567">
    <property type="entry name" value="ACID PHOSPHATASE-RELATED"/>
    <property type="match status" value="1"/>
</dbReference>
<dbReference type="PROSITE" id="PS00616">
    <property type="entry name" value="HIS_ACID_PHOSPHAT_1"/>
    <property type="match status" value="1"/>
</dbReference>
<dbReference type="AlphaFoldDB" id="A0A6G1S7T1"/>
<evidence type="ECO:0000313" key="9">
    <source>
        <dbReference type="EMBL" id="MDE47039.1"/>
    </source>
</evidence>
<dbReference type="PANTHER" id="PTHR11567:SF110">
    <property type="entry name" value="2-PHOSPHOXYLOSE PHOSPHATASE 1"/>
    <property type="match status" value="1"/>
</dbReference>
<accession>A0A6G1S7T1</accession>
<evidence type="ECO:0000256" key="7">
    <source>
        <dbReference type="SAM" id="Phobius"/>
    </source>
</evidence>
<dbReference type="Pfam" id="PF00328">
    <property type="entry name" value="His_Phos_2"/>
    <property type="match status" value="1"/>
</dbReference>
<dbReference type="InterPro" id="IPR029033">
    <property type="entry name" value="His_PPase_superfam"/>
</dbReference>
<reference evidence="8" key="1">
    <citation type="submission" date="2018-10" db="EMBL/GenBank/DDBJ databases">
        <title>Transcriptome assembly of Aceria tosichella (Wheat curl mite) Type 2.</title>
        <authorList>
            <person name="Scully E.D."/>
            <person name="Geib S.M."/>
            <person name="Palmer N.A."/>
            <person name="Gupta A.K."/>
            <person name="Sarath G."/>
            <person name="Tatineni S."/>
        </authorList>
    </citation>
    <scope>NUCLEOTIDE SEQUENCE</scope>
    <source>
        <strain evidence="8">LincolnNE</strain>
    </source>
</reference>
<evidence type="ECO:0000313" key="8">
    <source>
        <dbReference type="EMBL" id="MDE46429.1"/>
    </source>
</evidence>
<dbReference type="InterPro" id="IPR033379">
    <property type="entry name" value="Acid_Pase_AS"/>
</dbReference>
<evidence type="ECO:0000256" key="1">
    <source>
        <dbReference type="ARBA" id="ARBA00000032"/>
    </source>
</evidence>
<keyword evidence="3" id="KW-0378">Hydrolase</keyword>
<sequence length="562" mass="64767">MKSNLIEKYGNIRVLGFVLFVLASIFCLYKIYDLQGKPSDAYKRPIHTTTLKLINVIGRHGDRAPSDGFPSSDKHGNRVDFFWPNGYSNLTDIGRMRQFRIGLELRRRYRDFLSFNSSHYLAFSSAFTRCHESLNHTLRGLFQLQWSIDMGRKFADAYRAEKNACGNTGALQSNSSLATATNKTSACQNRADKGHLYLPSGSGSPSEYRNISIDMSTVPTLDWRYLESCKYFTENPPAIYKDLMTSKSIASLKGITKLAELLKKNYRLEFDTSASNLWSTVNEEIRLARTGASAIYGEHYYNWINELVPGYKPESGVTYFDLWAQVVLYYYRDRLADARLHRMELGPIVTSLVQSQRRALGLINETVPRTWPEPKLAGDKPAFNSLDLYENKKAIFYSTHDGTLQALMHFLNITHTDNGDFETRFNKLHRLDDVEKNLGGLKMVEFGASLVFELYESELREHEAGVWRTTKRFAYLQAAFYNEEDVIFKPVAYKRLKLGSMCKEKFRKIYKNTPNIKHTLKEQFYDSDFQLDELSCPFELFKNITSDYLINQLELSTMCNSK</sequence>
<dbReference type="Gene3D" id="3.40.50.1240">
    <property type="entry name" value="Phosphoglycerate mutase-like"/>
    <property type="match status" value="1"/>
</dbReference>
<keyword evidence="7" id="KW-0472">Membrane</keyword>
<name>A0A6G1S7T1_9ACAR</name>
<evidence type="ECO:0000256" key="6">
    <source>
        <dbReference type="ARBA" id="ARBA00041499"/>
    </source>
</evidence>
<dbReference type="EMBL" id="GGYP01001658">
    <property type="protein sequence ID" value="MDE46429.1"/>
    <property type="molecule type" value="Transcribed_RNA"/>
</dbReference>
<dbReference type="InterPro" id="IPR050645">
    <property type="entry name" value="Histidine_acid_phosphatase"/>
</dbReference>
<evidence type="ECO:0000256" key="3">
    <source>
        <dbReference type="ARBA" id="ARBA00022801"/>
    </source>
</evidence>
<dbReference type="GO" id="GO:0003993">
    <property type="term" value="F:acid phosphatase activity"/>
    <property type="evidence" value="ECO:0007669"/>
    <property type="project" value="UniProtKB-EC"/>
</dbReference>
<keyword evidence="7" id="KW-0812">Transmembrane</keyword>
<organism evidence="8">
    <name type="scientific">Aceria tosichella</name>
    <name type="common">wheat curl mite</name>
    <dbReference type="NCBI Taxonomy" id="561515"/>
    <lineage>
        <taxon>Eukaryota</taxon>
        <taxon>Metazoa</taxon>
        <taxon>Ecdysozoa</taxon>
        <taxon>Arthropoda</taxon>
        <taxon>Chelicerata</taxon>
        <taxon>Arachnida</taxon>
        <taxon>Acari</taxon>
        <taxon>Acariformes</taxon>
        <taxon>Trombidiformes</taxon>
        <taxon>Prostigmata</taxon>
        <taxon>Eupodina</taxon>
        <taxon>Eriophyoidea</taxon>
        <taxon>Eriophyidae</taxon>
        <taxon>Eriophyinae</taxon>
        <taxon>Aceriini</taxon>
        <taxon>Aceria</taxon>
    </lineage>
</organism>
<evidence type="ECO:0000313" key="10">
    <source>
        <dbReference type="EMBL" id="MDE51554.1"/>
    </source>
</evidence>
<comment type="catalytic activity">
    <reaction evidence="4">
        <text>3-O-[beta-D-GlcA-(1-&gt;3)-beta-D-Gal-(1-&gt;3)-beta-D-Gal-(1-&gt;4)-beta-D-2-O-P-Xyl]-L-seryl-[protein] + H2O = 3-O-(beta-D-GlcA-(1-&gt;3)-beta-D-Gal-(1-&gt;3)-beta-D-Gal-(1-&gt;4)-beta-D-Xyl)-L-seryl-[protein] + phosphate</text>
        <dbReference type="Rhea" id="RHEA:56512"/>
        <dbReference type="Rhea" id="RHEA-COMP:12573"/>
        <dbReference type="Rhea" id="RHEA-COMP:14559"/>
        <dbReference type="ChEBI" id="CHEBI:15377"/>
        <dbReference type="ChEBI" id="CHEBI:43474"/>
        <dbReference type="ChEBI" id="CHEBI:132093"/>
        <dbReference type="ChEBI" id="CHEBI:140495"/>
    </reaction>
</comment>